<keyword evidence="5" id="KW-1185">Reference proteome</keyword>
<protein>
    <submittedName>
        <fullName evidence="4">MerR family transcriptional regulator</fullName>
    </submittedName>
</protein>
<dbReference type="SUPFAM" id="SSF46955">
    <property type="entry name" value="Putative DNA-binding domain"/>
    <property type="match status" value="1"/>
</dbReference>
<dbReference type="PANTHER" id="PTHR30204:SF93">
    <property type="entry name" value="HTH MERR-TYPE DOMAIN-CONTAINING PROTEIN"/>
    <property type="match status" value="1"/>
</dbReference>
<organism evidence="4 5">
    <name type="scientific">Planosporangium mesophilum</name>
    <dbReference type="NCBI Taxonomy" id="689768"/>
    <lineage>
        <taxon>Bacteria</taxon>
        <taxon>Bacillati</taxon>
        <taxon>Actinomycetota</taxon>
        <taxon>Actinomycetes</taxon>
        <taxon>Micromonosporales</taxon>
        <taxon>Micromonosporaceae</taxon>
        <taxon>Planosporangium</taxon>
    </lineage>
</organism>
<dbReference type="Proteomes" id="UP000599074">
    <property type="component" value="Unassembled WGS sequence"/>
</dbReference>
<dbReference type="GO" id="GO:0003677">
    <property type="term" value="F:DNA binding"/>
    <property type="evidence" value="ECO:0007669"/>
    <property type="project" value="UniProtKB-KW"/>
</dbReference>
<name>A0A8J3X2U3_9ACTN</name>
<dbReference type="EMBL" id="BOON01000060">
    <property type="protein sequence ID" value="GII25867.1"/>
    <property type="molecule type" value="Genomic_DNA"/>
</dbReference>
<dbReference type="Pfam" id="PF13411">
    <property type="entry name" value="MerR_1"/>
    <property type="match status" value="1"/>
</dbReference>
<evidence type="ECO:0000313" key="5">
    <source>
        <dbReference type="Proteomes" id="UP000599074"/>
    </source>
</evidence>
<dbReference type="SMART" id="SM00422">
    <property type="entry name" value="HTH_MERR"/>
    <property type="match status" value="1"/>
</dbReference>
<evidence type="ECO:0000256" key="1">
    <source>
        <dbReference type="ARBA" id="ARBA00023125"/>
    </source>
</evidence>
<dbReference type="PANTHER" id="PTHR30204">
    <property type="entry name" value="REDOX-CYCLING DRUG-SENSING TRANSCRIPTIONAL ACTIVATOR SOXR"/>
    <property type="match status" value="1"/>
</dbReference>
<evidence type="ECO:0000256" key="2">
    <source>
        <dbReference type="SAM" id="MobiDB-lite"/>
    </source>
</evidence>
<gene>
    <name evidence="4" type="ORF">Pme01_54640</name>
</gene>
<dbReference type="GO" id="GO:0003700">
    <property type="term" value="F:DNA-binding transcription factor activity"/>
    <property type="evidence" value="ECO:0007669"/>
    <property type="project" value="InterPro"/>
</dbReference>
<evidence type="ECO:0000313" key="4">
    <source>
        <dbReference type="EMBL" id="GII25867.1"/>
    </source>
</evidence>
<accession>A0A8J3X2U3</accession>
<evidence type="ECO:0000259" key="3">
    <source>
        <dbReference type="PROSITE" id="PS50937"/>
    </source>
</evidence>
<dbReference type="RefSeq" id="WP_308441115.1">
    <property type="nucleotide sequence ID" value="NZ_BOON01000060.1"/>
</dbReference>
<keyword evidence="1" id="KW-0238">DNA-binding</keyword>
<feature type="region of interest" description="Disordered" evidence="2">
    <location>
        <begin position="104"/>
        <end position="124"/>
    </location>
</feature>
<proteinExistence type="predicted"/>
<sequence>MADIAPALAGKFDDVHHPAYGMGAAAEMLGVTPSFLRGLGEAGLVTPHRSDGGHRRYSRHQLELAGRARELVDQGMTLAAACRVVRAEDQLEAARRRITQLEDAAATRTVAQPSAGDHAEPDVR</sequence>
<comment type="caution">
    <text evidence="4">The sequence shown here is derived from an EMBL/GenBank/DDBJ whole genome shotgun (WGS) entry which is preliminary data.</text>
</comment>
<feature type="domain" description="HTH merR-type" evidence="3">
    <location>
        <begin position="19"/>
        <end position="87"/>
    </location>
</feature>
<dbReference type="PROSITE" id="PS50937">
    <property type="entry name" value="HTH_MERR_2"/>
    <property type="match status" value="1"/>
</dbReference>
<dbReference type="InterPro" id="IPR009061">
    <property type="entry name" value="DNA-bd_dom_put_sf"/>
</dbReference>
<dbReference type="Gene3D" id="1.10.1660.10">
    <property type="match status" value="1"/>
</dbReference>
<dbReference type="InterPro" id="IPR000551">
    <property type="entry name" value="MerR-type_HTH_dom"/>
</dbReference>
<dbReference type="AlphaFoldDB" id="A0A8J3X2U3"/>
<dbReference type="InterPro" id="IPR047057">
    <property type="entry name" value="MerR_fam"/>
</dbReference>
<reference evidence="4" key="1">
    <citation type="submission" date="2021-01" db="EMBL/GenBank/DDBJ databases">
        <title>Whole genome shotgun sequence of Planosporangium mesophilum NBRC 109066.</title>
        <authorList>
            <person name="Komaki H."/>
            <person name="Tamura T."/>
        </authorList>
    </citation>
    <scope>NUCLEOTIDE SEQUENCE</scope>
    <source>
        <strain evidence="4">NBRC 109066</strain>
    </source>
</reference>